<dbReference type="SUPFAM" id="SSF46785">
    <property type="entry name" value="Winged helix' DNA-binding domain"/>
    <property type="match status" value="1"/>
</dbReference>
<dbReference type="InterPro" id="IPR036390">
    <property type="entry name" value="WH_DNA-bd_sf"/>
</dbReference>
<dbReference type="Gene3D" id="1.10.10.10">
    <property type="entry name" value="Winged helix-like DNA-binding domain superfamily/Winged helix DNA-binding domain"/>
    <property type="match status" value="1"/>
</dbReference>
<dbReference type="CDD" id="cd00090">
    <property type="entry name" value="HTH_ARSR"/>
    <property type="match status" value="1"/>
</dbReference>
<dbReference type="NCBIfam" id="NF033788">
    <property type="entry name" value="HTH_metalloreg"/>
    <property type="match status" value="1"/>
</dbReference>
<keyword evidence="3" id="KW-1185">Reference proteome</keyword>
<dbReference type="PANTHER" id="PTHR38600">
    <property type="entry name" value="TRANSCRIPTIONAL REGULATORY PROTEIN"/>
    <property type="match status" value="1"/>
</dbReference>
<accession>A0A1C2DG23</accession>
<organism evidence="2 3">
    <name type="scientific">Mesorhizobium hungaricum</name>
    <dbReference type="NCBI Taxonomy" id="1566387"/>
    <lineage>
        <taxon>Bacteria</taxon>
        <taxon>Pseudomonadati</taxon>
        <taxon>Pseudomonadota</taxon>
        <taxon>Alphaproteobacteria</taxon>
        <taxon>Hyphomicrobiales</taxon>
        <taxon>Phyllobacteriaceae</taxon>
        <taxon>Mesorhizobium</taxon>
    </lineage>
</organism>
<evidence type="ECO:0000259" key="1">
    <source>
        <dbReference type="PROSITE" id="PS50987"/>
    </source>
</evidence>
<evidence type="ECO:0000313" key="3">
    <source>
        <dbReference type="Proteomes" id="UP000094412"/>
    </source>
</evidence>
<dbReference type="AlphaFoldDB" id="A0A1C2DG23"/>
<comment type="caution">
    <text evidence="2">The sequence shown here is derived from an EMBL/GenBank/DDBJ whole genome shotgun (WGS) entry which is preliminary data.</text>
</comment>
<dbReference type="InterPro" id="IPR001845">
    <property type="entry name" value="HTH_ArsR_DNA-bd_dom"/>
</dbReference>
<name>A0A1C2DG23_9HYPH</name>
<dbReference type="PROSITE" id="PS50987">
    <property type="entry name" value="HTH_ARSR_2"/>
    <property type="match status" value="1"/>
</dbReference>
<dbReference type="InterPro" id="IPR036388">
    <property type="entry name" value="WH-like_DNA-bd_sf"/>
</dbReference>
<evidence type="ECO:0000313" key="2">
    <source>
        <dbReference type="EMBL" id="OCX13714.1"/>
    </source>
</evidence>
<sequence length="118" mass="13475">MQHSPPPTNAAVVDRVFRALSDPTRRNVLERLSLRPASASELAAPYDMALPSFVEHLKVLEGSGLVRSHKAGRVRTYELAAEQLKLAEDWLGRQRNIWERRLDQLDSYLLKLKEEEAK</sequence>
<protein>
    <submittedName>
        <fullName evidence="2">Transcriptional regulator</fullName>
    </submittedName>
</protein>
<feature type="domain" description="HTH arsR-type" evidence="1">
    <location>
        <begin position="5"/>
        <end position="99"/>
    </location>
</feature>
<dbReference type="GO" id="GO:0003700">
    <property type="term" value="F:DNA-binding transcription factor activity"/>
    <property type="evidence" value="ECO:0007669"/>
    <property type="project" value="InterPro"/>
</dbReference>
<dbReference type="Proteomes" id="UP000094412">
    <property type="component" value="Unassembled WGS sequence"/>
</dbReference>
<reference evidence="2 3" key="1">
    <citation type="submission" date="2016-08" db="EMBL/GenBank/DDBJ databases">
        <title>Whole genome sequence of Mesorhizobium sp. strain UASWS1009 isolated from industrial sewage.</title>
        <authorList>
            <person name="Crovadore J."/>
            <person name="Calmin G."/>
            <person name="Chablais R."/>
            <person name="Cochard B."/>
            <person name="Lefort F."/>
        </authorList>
    </citation>
    <scope>NUCLEOTIDE SEQUENCE [LARGE SCALE GENOMIC DNA]</scope>
    <source>
        <strain evidence="2 3">UASWS1009</strain>
    </source>
</reference>
<dbReference type="SMART" id="SM00418">
    <property type="entry name" value="HTH_ARSR"/>
    <property type="match status" value="1"/>
</dbReference>
<dbReference type="PANTHER" id="PTHR38600:SF2">
    <property type="entry name" value="SLL0088 PROTEIN"/>
    <property type="match status" value="1"/>
</dbReference>
<dbReference type="EMBL" id="MDEO01000036">
    <property type="protein sequence ID" value="OCX13714.1"/>
    <property type="molecule type" value="Genomic_DNA"/>
</dbReference>
<proteinExistence type="predicted"/>
<gene>
    <name evidence="2" type="ORF">QV13_24410</name>
</gene>
<dbReference type="PRINTS" id="PR00778">
    <property type="entry name" value="HTHARSR"/>
</dbReference>
<dbReference type="InterPro" id="IPR011991">
    <property type="entry name" value="ArsR-like_HTH"/>
</dbReference>
<dbReference type="Pfam" id="PF12840">
    <property type="entry name" value="HTH_20"/>
    <property type="match status" value="1"/>
</dbReference>
<dbReference type="STRING" id="1566387.QV13_24410"/>